<dbReference type="Proteomes" id="UP000307217">
    <property type="component" value="Unassembled WGS sequence"/>
</dbReference>
<dbReference type="HAMAP" id="MF_01808">
    <property type="entry name" value="Recomb_XerC_XerD"/>
    <property type="match status" value="1"/>
</dbReference>
<dbReference type="GO" id="GO:0051301">
    <property type="term" value="P:cell division"/>
    <property type="evidence" value="ECO:0007669"/>
    <property type="project" value="UniProtKB-UniRule"/>
</dbReference>
<dbReference type="InterPro" id="IPR013762">
    <property type="entry name" value="Integrase-like_cat_sf"/>
</dbReference>
<dbReference type="PROSITE" id="PS51898">
    <property type="entry name" value="TYR_RECOMBINASE"/>
    <property type="match status" value="1"/>
</dbReference>
<dbReference type="InterPro" id="IPR050090">
    <property type="entry name" value="Tyrosine_recombinase_XerCD"/>
</dbReference>
<evidence type="ECO:0000256" key="5">
    <source>
        <dbReference type="ARBA" id="ARBA00022618"/>
    </source>
</evidence>
<evidence type="ECO:0000256" key="4">
    <source>
        <dbReference type="ARBA" id="ARBA00022490"/>
    </source>
</evidence>
<evidence type="ECO:0000256" key="2">
    <source>
        <dbReference type="ARBA" id="ARBA00006657"/>
    </source>
</evidence>
<dbReference type="PANTHER" id="PTHR30349">
    <property type="entry name" value="PHAGE INTEGRASE-RELATED"/>
    <property type="match status" value="1"/>
</dbReference>
<evidence type="ECO:0000313" key="15">
    <source>
        <dbReference type="Proteomes" id="UP000307217"/>
    </source>
</evidence>
<sequence length="311" mass="35825">MSEAATELSEAWLAPIDDFMAYLKHERQYSPHTLTQYSTQLRQAAHYFQPYSPHWLQVSAEQIRRYSMHLRAKQYNPRTINLKLSCIRSLYKFLKVKHIQHATIANPGEGIKGPKFQRPLPKNLDVDQMGQLLNIQEDDALALRDKAMMELMYSSGLRISELVNVNLGDIREGEIRVIGKGNKERVIPVGNKALDALSQWLIIREQMALPEEQAVFVSKRKQRISIRHVRERMKEWGIKQGVSTPIHPHKLRHSFASHLLESSGDLRAVQEMLGHTSLSATQVYTHVDFQHLAKVYDQAHPRSKKQNSDPN</sequence>
<dbReference type="PROSITE" id="PS51900">
    <property type="entry name" value="CB"/>
    <property type="match status" value="1"/>
</dbReference>
<dbReference type="SUPFAM" id="SSF47823">
    <property type="entry name" value="lambda integrase-like, N-terminal domain"/>
    <property type="match status" value="1"/>
</dbReference>
<evidence type="ECO:0000256" key="7">
    <source>
        <dbReference type="ARBA" id="ARBA00022908"/>
    </source>
</evidence>
<dbReference type="InterPro" id="IPR010998">
    <property type="entry name" value="Integrase_recombinase_N"/>
</dbReference>
<dbReference type="InterPro" id="IPR044068">
    <property type="entry name" value="CB"/>
</dbReference>
<evidence type="ECO:0000313" key="14">
    <source>
        <dbReference type="EMBL" id="TMO68746.1"/>
    </source>
</evidence>
<feature type="active site" evidence="11">
    <location>
        <position position="275"/>
    </location>
</feature>
<feature type="active site" evidence="11">
    <location>
        <position position="180"/>
    </location>
</feature>
<dbReference type="CDD" id="cd00798">
    <property type="entry name" value="INT_XerDC_C"/>
    <property type="match status" value="1"/>
</dbReference>
<evidence type="ECO:0000256" key="1">
    <source>
        <dbReference type="ARBA" id="ARBA00004496"/>
    </source>
</evidence>
<evidence type="ECO:0000259" key="12">
    <source>
        <dbReference type="PROSITE" id="PS51898"/>
    </source>
</evidence>
<dbReference type="NCBIfam" id="TIGR02224">
    <property type="entry name" value="recomb_XerC"/>
    <property type="match status" value="1"/>
</dbReference>
<comment type="similarity">
    <text evidence="2 11">Belongs to the 'phage' integrase family. XerC subfamily.</text>
</comment>
<dbReference type="Gene3D" id="1.10.443.10">
    <property type="entry name" value="Intergrase catalytic core"/>
    <property type="match status" value="1"/>
</dbReference>
<reference evidence="15" key="2">
    <citation type="submission" date="2019-06" db="EMBL/GenBank/DDBJ databases">
        <title>Co-occurence of chitin degradation, pigmentation and bioactivity in marine Pseudoalteromonas.</title>
        <authorList>
            <person name="Sonnenschein E.C."/>
            <person name="Bech P.K."/>
        </authorList>
    </citation>
    <scope>NUCLEOTIDE SEQUENCE [LARGE SCALE GENOMIC DNA]</scope>
    <source>
        <strain evidence="15">S3790</strain>
    </source>
</reference>
<keyword evidence="7 11" id="KW-0229">DNA integration</keyword>
<feature type="domain" description="Tyr recombinase" evidence="12">
    <location>
        <begin position="119"/>
        <end position="297"/>
    </location>
</feature>
<organism evidence="14 15">
    <name type="scientific">Pseudoalteromonas aurantia</name>
    <dbReference type="NCBI Taxonomy" id="43654"/>
    <lineage>
        <taxon>Bacteria</taxon>
        <taxon>Pseudomonadati</taxon>
        <taxon>Pseudomonadota</taxon>
        <taxon>Gammaproteobacteria</taxon>
        <taxon>Alteromonadales</taxon>
        <taxon>Pseudoalteromonadaceae</taxon>
        <taxon>Pseudoalteromonas</taxon>
    </lineage>
</organism>
<dbReference type="Gene3D" id="1.10.150.130">
    <property type="match status" value="1"/>
</dbReference>
<gene>
    <name evidence="11 14" type="primary">xerC</name>
    <name evidence="14" type="ORF">CWC19_08250</name>
</gene>
<evidence type="ECO:0000256" key="9">
    <source>
        <dbReference type="ARBA" id="ARBA00023172"/>
    </source>
</evidence>
<dbReference type="InterPro" id="IPR002104">
    <property type="entry name" value="Integrase_catalytic"/>
</dbReference>
<feature type="active site" evidence="11">
    <location>
        <position position="158"/>
    </location>
</feature>
<dbReference type="GO" id="GO:0006313">
    <property type="term" value="P:DNA transposition"/>
    <property type="evidence" value="ECO:0007669"/>
    <property type="project" value="UniProtKB-UniRule"/>
</dbReference>
<protein>
    <recommendedName>
        <fullName evidence="3 11">Tyrosine recombinase XerC</fullName>
    </recommendedName>
</protein>
<dbReference type="GO" id="GO:0007059">
    <property type="term" value="P:chromosome segregation"/>
    <property type="evidence" value="ECO:0007669"/>
    <property type="project" value="UniProtKB-UniRule"/>
</dbReference>
<dbReference type="RefSeq" id="WP_138591435.1">
    <property type="nucleotide sequence ID" value="NZ_PNBX01000030.1"/>
</dbReference>
<dbReference type="PANTHER" id="PTHR30349:SF81">
    <property type="entry name" value="TYROSINE RECOMBINASE XERC"/>
    <property type="match status" value="1"/>
</dbReference>
<reference evidence="14 15" key="1">
    <citation type="submission" date="2018-01" db="EMBL/GenBank/DDBJ databases">
        <authorList>
            <person name="Paulsen S."/>
            <person name="Gram L.K."/>
        </authorList>
    </citation>
    <scope>NUCLEOTIDE SEQUENCE [LARGE SCALE GENOMIC DNA]</scope>
    <source>
        <strain evidence="14 15">S3790</strain>
    </source>
</reference>
<dbReference type="InterPro" id="IPR004107">
    <property type="entry name" value="Integrase_SAM-like_N"/>
</dbReference>
<keyword evidence="5 11" id="KW-0132">Cell division</keyword>
<dbReference type="InterPro" id="IPR023009">
    <property type="entry name" value="Tyrosine_recombinase_XerC/XerD"/>
</dbReference>
<dbReference type="GO" id="GO:0009037">
    <property type="term" value="F:tyrosine-based site-specific recombinase activity"/>
    <property type="evidence" value="ECO:0007669"/>
    <property type="project" value="UniProtKB-UniRule"/>
</dbReference>
<dbReference type="Pfam" id="PF02899">
    <property type="entry name" value="Phage_int_SAM_1"/>
    <property type="match status" value="1"/>
</dbReference>
<feature type="active site" evidence="11">
    <location>
        <position position="249"/>
    </location>
</feature>
<dbReference type="OrthoDB" id="9801717at2"/>
<evidence type="ECO:0000259" key="13">
    <source>
        <dbReference type="PROSITE" id="PS51900"/>
    </source>
</evidence>
<name>A0A5S3VB50_9GAMM</name>
<evidence type="ECO:0000256" key="10">
    <source>
        <dbReference type="ARBA" id="ARBA00023306"/>
    </source>
</evidence>
<evidence type="ECO:0000256" key="6">
    <source>
        <dbReference type="ARBA" id="ARBA00022829"/>
    </source>
</evidence>
<feature type="active site" evidence="11">
    <location>
        <position position="252"/>
    </location>
</feature>
<comment type="caution">
    <text evidence="14">The sequence shown here is derived from an EMBL/GenBank/DDBJ whole genome shotgun (WGS) entry which is preliminary data.</text>
</comment>
<keyword evidence="8 11" id="KW-0238">DNA-binding</keyword>
<comment type="function">
    <text evidence="11">Site-specific tyrosine recombinase, which acts by catalyzing the cutting and rejoining of the recombining DNA molecules. The XerC-XerD complex is essential to convert dimers of the bacterial chromosome into monomers to permit their segregation at cell division. It also contributes to the segregational stability of plasmids.</text>
</comment>
<dbReference type="Pfam" id="PF00589">
    <property type="entry name" value="Phage_integrase"/>
    <property type="match status" value="1"/>
</dbReference>
<keyword evidence="10 11" id="KW-0131">Cell cycle</keyword>
<dbReference type="InterPro" id="IPR011931">
    <property type="entry name" value="Recomb_XerC"/>
</dbReference>
<comment type="subcellular location">
    <subcellularLocation>
        <location evidence="1 11">Cytoplasm</location>
    </subcellularLocation>
</comment>
<dbReference type="GO" id="GO:0003677">
    <property type="term" value="F:DNA binding"/>
    <property type="evidence" value="ECO:0007669"/>
    <property type="project" value="UniProtKB-UniRule"/>
</dbReference>
<evidence type="ECO:0000256" key="8">
    <source>
        <dbReference type="ARBA" id="ARBA00023125"/>
    </source>
</evidence>
<dbReference type="SUPFAM" id="SSF56349">
    <property type="entry name" value="DNA breaking-rejoining enzymes"/>
    <property type="match status" value="1"/>
</dbReference>
<comment type="subunit">
    <text evidence="11">Forms a cyclic heterotetrameric complex composed of two molecules of XerC and two molecules of XerD.</text>
</comment>
<dbReference type="AlphaFoldDB" id="A0A5S3VB50"/>
<evidence type="ECO:0000256" key="11">
    <source>
        <dbReference type="HAMAP-Rule" id="MF_01808"/>
    </source>
</evidence>
<evidence type="ECO:0000256" key="3">
    <source>
        <dbReference type="ARBA" id="ARBA00015804"/>
    </source>
</evidence>
<feature type="domain" description="Core-binding (CB)" evidence="13">
    <location>
        <begin position="10"/>
        <end position="95"/>
    </location>
</feature>
<dbReference type="InterPro" id="IPR011010">
    <property type="entry name" value="DNA_brk_join_enz"/>
</dbReference>
<dbReference type="GO" id="GO:0005737">
    <property type="term" value="C:cytoplasm"/>
    <property type="evidence" value="ECO:0007669"/>
    <property type="project" value="UniProtKB-SubCell"/>
</dbReference>
<keyword evidence="4 11" id="KW-0963">Cytoplasm</keyword>
<dbReference type="EMBL" id="PNBX01000030">
    <property type="protein sequence ID" value="TMO68746.1"/>
    <property type="molecule type" value="Genomic_DNA"/>
</dbReference>
<proteinExistence type="inferred from homology"/>
<keyword evidence="6 11" id="KW-0159">Chromosome partition</keyword>
<feature type="active site" description="O-(3'-phospho-DNA)-tyrosine intermediate" evidence="11">
    <location>
        <position position="284"/>
    </location>
</feature>
<keyword evidence="9 11" id="KW-0233">DNA recombination</keyword>
<accession>A0A5S3VB50</accession>